<evidence type="ECO:0000313" key="2">
    <source>
        <dbReference type="Proteomes" id="UP000642284"/>
    </source>
</evidence>
<gene>
    <name evidence="1" type="ORF">H9Y04_30635</name>
</gene>
<protein>
    <recommendedName>
        <fullName evidence="3">Regulatory protein</fullName>
    </recommendedName>
</protein>
<evidence type="ECO:0008006" key="3">
    <source>
        <dbReference type="Google" id="ProtNLM"/>
    </source>
</evidence>
<proteinExistence type="predicted"/>
<dbReference type="EMBL" id="JACTVJ010000016">
    <property type="protein sequence ID" value="MBC9716898.1"/>
    <property type="molecule type" value="Genomic_DNA"/>
</dbReference>
<name>A0ABR7SN94_9ACTN</name>
<evidence type="ECO:0000313" key="1">
    <source>
        <dbReference type="EMBL" id="MBC9716898.1"/>
    </source>
</evidence>
<keyword evidence="2" id="KW-1185">Reference proteome</keyword>
<dbReference type="Proteomes" id="UP000642284">
    <property type="component" value="Unassembled WGS sequence"/>
</dbReference>
<sequence length="120" mass="12758">MRQIPVDTSGMSWMLLQAPEPKLKDRETGEAARDRDSGKVLFNVSVALMMQDAKPDALVVVVAEDGLQQDLMPGMPVEFPGLVARPWEAVLGGRPQHGISLRAIAVTAKTPAPAASNGKG</sequence>
<reference evidence="1 2" key="1">
    <citation type="submission" date="2020-08" db="EMBL/GenBank/DDBJ databases">
        <title>Genemic of Streptomyces polyaspartic.</title>
        <authorList>
            <person name="Liu W."/>
        </authorList>
    </citation>
    <scope>NUCLEOTIDE SEQUENCE [LARGE SCALE GENOMIC DNA]</scope>
    <source>
        <strain evidence="1 2">TRM66268-LWL</strain>
    </source>
</reference>
<organism evidence="1 2">
    <name type="scientific">Streptomyces polyasparticus</name>
    <dbReference type="NCBI Taxonomy" id="2767826"/>
    <lineage>
        <taxon>Bacteria</taxon>
        <taxon>Bacillati</taxon>
        <taxon>Actinomycetota</taxon>
        <taxon>Actinomycetes</taxon>
        <taxon>Kitasatosporales</taxon>
        <taxon>Streptomycetaceae</taxon>
        <taxon>Streptomyces</taxon>
    </lineage>
</organism>
<accession>A0ABR7SN94</accession>
<comment type="caution">
    <text evidence="1">The sequence shown here is derived from an EMBL/GenBank/DDBJ whole genome shotgun (WGS) entry which is preliminary data.</text>
</comment>